<dbReference type="EMBL" id="QXDF01000001">
    <property type="protein sequence ID" value="RIA55175.1"/>
    <property type="molecule type" value="Genomic_DNA"/>
</dbReference>
<feature type="transmembrane region" description="Helical" evidence="1">
    <location>
        <begin position="21"/>
        <end position="43"/>
    </location>
</feature>
<comment type="caution">
    <text evidence="2">The sequence shown here is derived from an EMBL/GenBank/DDBJ whole genome shotgun (WGS) entry which is preliminary data.</text>
</comment>
<protein>
    <submittedName>
        <fullName evidence="2">Uncharacterized protein</fullName>
    </submittedName>
</protein>
<feature type="transmembrane region" description="Helical" evidence="1">
    <location>
        <begin position="49"/>
        <end position="65"/>
    </location>
</feature>
<feature type="transmembrane region" description="Helical" evidence="1">
    <location>
        <begin position="128"/>
        <end position="147"/>
    </location>
</feature>
<keyword evidence="1" id="KW-0472">Membrane</keyword>
<dbReference type="AlphaFoldDB" id="A0A397Q5U0"/>
<keyword evidence="3" id="KW-1185">Reference proteome</keyword>
<evidence type="ECO:0000313" key="2">
    <source>
        <dbReference type="EMBL" id="RIA55175.1"/>
    </source>
</evidence>
<evidence type="ECO:0000256" key="1">
    <source>
        <dbReference type="SAM" id="Phobius"/>
    </source>
</evidence>
<organism evidence="2 3">
    <name type="scientific">Dichotomicrobium thermohalophilum</name>
    <dbReference type="NCBI Taxonomy" id="933063"/>
    <lineage>
        <taxon>Bacteria</taxon>
        <taxon>Pseudomonadati</taxon>
        <taxon>Pseudomonadota</taxon>
        <taxon>Alphaproteobacteria</taxon>
        <taxon>Hyphomicrobiales</taxon>
        <taxon>Hyphomicrobiaceae</taxon>
        <taxon>Dichotomicrobium</taxon>
    </lineage>
</organism>
<reference evidence="2 3" key="1">
    <citation type="submission" date="2018-08" db="EMBL/GenBank/DDBJ databases">
        <title>Genomic Encyclopedia of Archaeal and Bacterial Type Strains, Phase II (KMG-II): from individual species to whole genera.</title>
        <authorList>
            <person name="Goeker M."/>
        </authorList>
    </citation>
    <scope>NUCLEOTIDE SEQUENCE [LARGE SCALE GENOMIC DNA]</scope>
    <source>
        <strain evidence="2 3">DSM 5002</strain>
    </source>
</reference>
<name>A0A397Q5U0_9HYPH</name>
<accession>A0A397Q5U0</accession>
<sequence>MDIFRCAERLMLMDEETWQRHAHPFSVWTRIFLGLPLLVLAVWSRLWIGGWWLLALAGALAFLWLNPRLAPIPQHTNNWASKAVFGERVWLNRQEVPIPPHHRLAPHLLTVVSAIGIPFLLWGLYALALWPTLFGAALIYLGKMWFVDRMVWLYEDMKDAHPSYAAWMR</sequence>
<gene>
    <name evidence="2" type="ORF">BXY53_0229</name>
</gene>
<dbReference type="InterPro" id="IPR046595">
    <property type="entry name" value="DUF6653"/>
</dbReference>
<proteinExistence type="predicted"/>
<dbReference type="Proteomes" id="UP000266273">
    <property type="component" value="Unassembled WGS sequence"/>
</dbReference>
<dbReference type="Pfam" id="PF20358">
    <property type="entry name" value="DUF6653"/>
    <property type="match status" value="1"/>
</dbReference>
<dbReference type="RefSeq" id="WP_245410315.1">
    <property type="nucleotide sequence ID" value="NZ_QXDF01000001.1"/>
</dbReference>
<evidence type="ECO:0000313" key="3">
    <source>
        <dbReference type="Proteomes" id="UP000266273"/>
    </source>
</evidence>
<keyword evidence="1" id="KW-0812">Transmembrane</keyword>
<keyword evidence="1" id="KW-1133">Transmembrane helix</keyword>